<proteinExistence type="inferred from homology"/>
<dbReference type="AlphaFoldDB" id="A0A6C1DUY2"/>
<feature type="region of interest" description="Disordered" evidence="6">
    <location>
        <begin position="89"/>
        <end position="133"/>
    </location>
</feature>
<feature type="compositionally biased region" description="Basic and acidic residues" evidence="6">
    <location>
        <begin position="90"/>
        <end position="100"/>
    </location>
</feature>
<dbReference type="EMBL" id="CP048991">
    <property type="protein sequence ID" value="QID80327.1"/>
    <property type="molecule type" value="Genomic_DNA"/>
</dbReference>
<keyword evidence="3 7" id="KW-0812">Transmembrane</keyword>
<dbReference type="OrthoDB" id="2802411at2759"/>
<dbReference type="GO" id="GO:0016020">
    <property type="term" value="C:membrane"/>
    <property type="evidence" value="ECO:0007669"/>
    <property type="project" value="UniProtKB-SubCell"/>
</dbReference>
<keyword evidence="4 7" id="KW-1133">Transmembrane helix</keyword>
<evidence type="ECO:0000256" key="3">
    <source>
        <dbReference type="ARBA" id="ARBA00022692"/>
    </source>
</evidence>
<dbReference type="PANTHER" id="PTHR21659">
    <property type="entry name" value="HYDROPHOBIC PROTEIN RCI2 LOW TEMPERATURE AND SALT RESPONSIVE PROTEIN LTI6 -RELATED"/>
    <property type="match status" value="1"/>
</dbReference>
<name>A0A6C1DUY2_SACPS</name>
<comment type="similarity">
    <text evidence="2">Belongs to the UPF0057 (PMP3) family.</text>
</comment>
<comment type="subcellular location">
    <subcellularLocation>
        <location evidence="1">Membrane</location>
    </subcellularLocation>
</comment>
<gene>
    <name evidence="8" type="primary">SNA3_1</name>
    <name evidence="8" type="ORF">GRS66_002644</name>
</gene>
<accession>A0A6C1DUY2</accession>
<dbReference type="PROSITE" id="PS01309">
    <property type="entry name" value="UPF0057"/>
    <property type="match status" value="1"/>
</dbReference>
<evidence type="ECO:0000256" key="7">
    <source>
        <dbReference type="SAM" id="Phobius"/>
    </source>
</evidence>
<evidence type="ECO:0000313" key="8">
    <source>
        <dbReference type="EMBL" id="QID80327.1"/>
    </source>
</evidence>
<evidence type="ECO:0000313" key="9">
    <source>
        <dbReference type="Proteomes" id="UP000501346"/>
    </source>
</evidence>
<dbReference type="InterPro" id="IPR000612">
    <property type="entry name" value="PMP3"/>
</dbReference>
<reference evidence="8 9" key="1">
    <citation type="journal article" date="2019" name="BMC Genomics">
        <title>Chromosome level assembly and comparative genome analysis confirm lager-brewing yeasts originated from a single hybridization.</title>
        <authorList>
            <person name="Salazar A.N."/>
            <person name="Gorter de Vries A.R."/>
            <person name="van den Broek M."/>
            <person name="Brouwers N."/>
            <person name="de la Torre Cortes P."/>
            <person name="Kuijpers N.G.A."/>
            <person name="Daran J.G."/>
            <person name="Abeel T."/>
        </authorList>
    </citation>
    <scope>NUCLEOTIDE SEQUENCE [LARGE SCALE GENOMIC DNA]</scope>
    <source>
        <strain evidence="8 9">CBS 1483</strain>
    </source>
</reference>
<protein>
    <submittedName>
        <fullName evidence="8">MVB sorting of proteins to the vacuole</fullName>
    </submittedName>
</protein>
<keyword evidence="9" id="KW-1185">Reference proteome</keyword>
<feature type="transmembrane region" description="Helical" evidence="7">
    <location>
        <begin position="21"/>
        <end position="37"/>
    </location>
</feature>
<keyword evidence="5 7" id="KW-0472">Membrane</keyword>
<feature type="compositionally biased region" description="Polar residues" evidence="6">
    <location>
        <begin position="124"/>
        <end position="133"/>
    </location>
</feature>
<organism evidence="8 9">
    <name type="scientific">Saccharomyces pastorianus</name>
    <name type="common">Lager yeast</name>
    <name type="synonym">Saccharomyces cerevisiae x Saccharomyces eubayanus</name>
    <dbReference type="NCBI Taxonomy" id="27292"/>
    <lineage>
        <taxon>Eukaryota</taxon>
        <taxon>Fungi</taxon>
        <taxon>Dikarya</taxon>
        <taxon>Ascomycota</taxon>
        <taxon>Saccharomycotina</taxon>
        <taxon>Saccharomycetes</taxon>
        <taxon>Saccharomycetales</taxon>
        <taxon>Saccharomycetaceae</taxon>
        <taxon>Saccharomyces</taxon>
    </lineage>
</organism>
<feature type="transmembrane region" description="Helical" evidence="7">
    <location>
        <begin position="49"/>
        <end position="70"/>
    </location>
</feature>
<dbReference type="PANTHER" id="PTHR21659:SF112">
    <property type="entry name" value="PROTEIN SNA2-RELATED"/>
    <property type="match status" value="1"/>
</dbReference>
<dbReference type="Pfam" id="PF01679">
    <property type="entry name" value="Pmp3"/>
    <property type="match status" value="1"/>
</dbReference>
<evidence type="ECO:0000256" key="1">
    <source>
        <dbReference type="ARBA" id="ARBA00004370"/>
    </source>
</evidence>
<evidence type="ECO:0000256" key="4">
    <source>
        <dbReference type="ARBA" id="ARBA00022989"/>
    </source>
</evidence>
<dbReference type="Proteomes" id="UP000501346">
    <property type="component" value="Chromosome ScX-SeX"/>
</dbReference>
<sequence length="133" mass="15167">MDRDHINDHDHRMSYSINKDDLLLMVLAVFIPPVAVWKRKGIFNRDTLLNVLLFLLLFFPAIIHACYVVYETSSERSYDLSRRHATAPAVDRDLEAHPAEESQAQPPAYDEDDEAGADVPLMDNKQQLSSGRT</sequence>
<evidence type="ECO:0000256" key="2">
    <source>
        <dbReference type="ARBA" id="ARBA00009530"/>
    </source>
</evidence>
<evidence type="ECO:0000256" key="5">
    <source>
        <dbReference type="ARBA" id="ARBA00023136"/>
    </source>
</evidence>
<evidence type="ECO:0000256" key="6">
    <source>
        <dbReference type="SAM" id="MobiDB-lite"/>
    </source>
</evidence>